<keyword evidence="1" id="KW-0812">Transmembrane</keyword>
<dbReference type="OrthoDB" id="370375at2"/>
<dbReference type="RefSeq" id="WP_149110061.1">
    <property type="nucleotide sequence ID" value="NZ_CP042425.1"/>
</dbReference>
<evidence type="ECO:0000313" key="2">
    <source>
        <dbReference type="EMBL" id="QEL15232.1"/>
    </source>
</evidence>
<sequence length="135" mass="15179">MYGILADAMVAAHVGYVAFVLFGQLAIILGAGMKWQWVRNPWFRGLHLLAIGIVVLEEFMGWRCPLTTWEEQLRLLAGQTIDGGTFMGRLLHDVLFIDDVWPVKAIQVLHVAFGVLVVQALIMCPPRLKRADLPR</sequence>
<gene>
    <name evidence="2" type="ORF">PX52LOC_02147</name>
</gene>
<name>A0A5C1ABQ7_9BACT</name>
<evidence type="ECO:0000256" key="1">
    <source>
        <dbReference type="SAM" id="Phobius"/>
    </source>
</evidence>
<dbReference type="KEGG" id="lrs:PX52LOC_02147"/>
<dbReference type="Pfam" id="PF10861">
    <property type="entry name" value="DUF2784"/>
    <property type="match status" value="1"/>
</dbReference>
<dbReference type="InterPro" id="IPR021218">
    <property type="entry name" value="DUF2784"/>
</dbReference>
<feature type="transmembrane region" description="Helical" evidence="1">
    <location>
        <begin position="105"/>
        <end position="125"/>
    </location>
</feature>
<dbReference type="Proteomes" id="UP000324974">
    <property type="component" value="Chromosome"/>
</dbReference>
<dbReference type="EMBL" id="CP042425">
    <property type="protein sequence ID" value="QEL15232.1"/>
    <property type="molecule type" value="Genomic_DNA"/>
</dbReference>
<keyword evidence="1" id="KW-0472">Membrane</keyword>
<accession>A0A5C1ABQ7</accession>
<reference evidence="3" key="1">
    <citation type="submission" date="2019-08" db="EMBL/GenBank/DDBJ databases">
        <title>Limnoglobus roseus gen. nov., sp. nov., a novel freshwater planctomycete with a giant genome from the family Gemmataceae.</title>
        <authorList>
            <person name="Kulichevskaya I.S."/>
            <person name="Naumoff D.G."/>
            <person name="Miroshnikov K."/>
            <person name="Ivanova A."/>
            <person name="Philippov D.A."/>
            <person name="Hakobyan A."/>
            <person name="Rijpstra I.C."/>
            <person name="Sinninghe Damste J.S."/>
            <person name="Liesack W."/>
            <person name="Dedysh S.N."/>
        </authorList>
    </citation>
    <scope>NUCLEOTIDE SEQUENCE [LARGE SCALE GENOMIC DNA]</scope>
    <source>
        <strain evidence="3">PX52</strain>
    </source>
</reference>
<keyword evidence="3" id="KW-1185">Reference proteome</keyword>
<feature type="transmembrane region" description="Helical" evidence="1">
    <location>
        <begin position="12"/>
        <end position="33"/>
    </location>
</feature>
<feature type="transmembrane region" description="Helical" evidence="1">
    <location>
        <begin position="45"/>
        <end position="62"/>
    </location>
</feature>
<protein>
    <recommendedName>
        <fullName evidence="4">DUF2784 domain-containing protein</fullName>
    </recommendedName>
</protein>
<evidence type="ECO:0008006" key="4">
    <source>
        <dbReference type="Google" id="ProtNLM"/>
    </source>
</evidence>
<dbReference type="AlphaFoldDB" id="A0A5C1ABQ7"/>
<organism evidence="2 3">
    <name type="scientific">Limnoglobus roseus</name>
    <dbReference type="NCBI Taxonomy" id="2598579"/>
    <lineage>
        <taxon>Bacteria</taxon>
        <taxon>Pseudomonadati</taxon>
        <taxon>Planctomycetota</taxon>
        <taxon>Planctomycetia</taxon>
        <taxon>Gemmatales</taxon>
        <taxon>Gemmataceae</taxon>
        <taxon>Limnoglobus</taxon>
    </lineage>
</organism>
<evidence type="ECO:0000313" key="3">
    <source>
        <dbReference type="Proteomes" id="UP000324974"/>
    </source>
</evidence>
<keyword evidence="1" id="KW-1133">Transmembrane helix</keyword>
<proteinExistence type="predicted"/>